<evidence type="ECO:0000256" key="3">
    <source>
        <dbReference type="ARBA" id="ARBA00023235"/>
    </source>
</evidence>
<dbReference type="RefSeq" id="WP_379893353.1">
    <property type="nucleotide sequence ID" value="NZ_CBCSCT010000004.1"/>
</dbReference>
<comment type="similarity">
    <text evidence="2">Belongs to the pseudouridine synthase RluA family.</text>
</comment>
<organism evidence="7 8">
    <name type="scientific">Marinicrinis lubricantis</name>
    <dbReference type="NCBI Taxonomy" id="2086470"/>
    <lineage>
        <taxon>Bacteria</taxon>
        <taxon>Bacillati</taxon>
        <taxon>Bacillota</taxon>
        <taxon>Bacilli</taxon>
        <taxon>Bacillales</taxon>
        <taxon>Paenibacillaceae</taxon>
    </lineage>
</organism>
<dbReference type="InterPro" id="IPR020103">
    <property type="entry name" value="PsdUridine_synth_cat_dom_sf"/>
</dbReference>
<dbReference type="EMBL" id="JBHSQV010000035">
    <property type="protein sequence ID" value="MFC5986033.1"/>
    <property type="molecule type" value="Genomic_DNA"/>
</dbReference>
<dbReference type="Pfam" id="PF00849">
    <property type="entry name" value="PseudoU_synth_2"/>
    <property type="match status" value="1"/>
</dbReference>
<evidence type="ECO:0000313" key="8">
    <source>
        <dbReference type="Proteomes" id="UP001596250"/>
    </source>
</evidence>
<sequence length="237" mass="26714">MPPLTILYEDNHLLSVVKPPNMPTQEDSTGDADLLSEVKNDIKVRHQKPGNVFVGLVHRLDRPVGGVMIFAKTSKAASRLSDQIRTHTFKKTYLAIVRGEPAADKEELVHYLRKDSKTNTVHLAKPQEPDAKKAILSYVKGPSRNGLTIIAVHLKTGRPHQIRVQLSAIGFPLYGDQKYGAHVNKPGQQIALWSSEIGFEHPTKKSWEHIRSLPPVDDPWTYWTEREMLDLLQQAPE</sequence>
<dbReference type="Proteomes" id="UP001596250">
    <property type="component" value="Unassembled WGS sequence"/>
</dbReference>
<dbReference type="SUPFAM" id="SSF55120">
    <property type="entry name" value="Pseudouridine synthase"/>
    <property type="match status" value="1"/>
</dbReference>
<proteinExistence type="inferred from homology"/>
<dbReference type="Gene3D" id="3.30.2350.10">
    <property type="entry name" value="Pseudouridine synthase"/>
    <property type="match status" value="1"/>
</dbReference>
<evidence type="ECO:0000256" key="2">
    <source>
        <dbReference type="ARBA" id="ARBA00010876"/>
    </source>
</evidence>
<dbReference type="PANTHER" id="PTHR21600">
    <property type="entry name" value="MITOCHONDRIAL RNA PSEUDOURIDINE SYNTHASE"/>
    <property type="match status" value="1"/>
</dbReference>
<dbReference type="InterPro" id="IPR050188">
    <property type="entry name" value="RluA_PseudoU_synthase"/>
</dbReference>
<dbReference type="CDD" id="cd02869">
    <property type="entry name" value="PseudoU_synth_RluA_like"/>
    <property type="match status" value="1"/>
</dbReference>
<gene>
    <name evidence="7" type="ORF">ACFPXP_06260</name>
</gene>
<evidence type="ECO:0000256" key="4">
    <source>
        <dbReference type="ARBA" id="ARBA00031870"/>
    </source>
</evidence>
<feature type="domain" description="Pseudouridine synthase RsuA/RluA-like" evidence="6">
    <location>
        <begin position="12"/>
        <end position="168"/>
    </location>
</feature>
<keyword evidence="3 7" id="KW-0413">Isomerase</keyword>
<dbReference type="GO" id="GO:0016853">
    <property type="term" value="F:isomerase activity"/>
    <property type="evidence" value="ECO:0007669"/>
    <property type="project" value="UniProtKB-KW"/>
</dbReference>
<comment type="catalytic activity">
    <reaction evidence="1">
        <text>a uridine in RNA = a pseudouridine in RNA</text>
        <dbReference type="Rhea" id="RHEA:48348"/>
        <dbReference type="Rhea" id="RHEA-COMP:12068"/>
        <dbReference type="Rhea" id="RHEA-COMP:12069"/>
        <dbReference type="ChEBI" id="CHEBI:65314"/>
        <dbReference type="ChEBI" id="CHEBI:65315"/>
    </reaction>
</comment>
<name>A0ABW1ILT3_9BACL</name>
<comment type="caution">
    <text evidence="7">The sequence shown here is derived from an EMBL/GenBank/DDBJ whole genome shotgun (WGS) entry which is preliminary data.</text>
</comment>
<keyword evidence="8" id="KW-1185">Reference proteome</keyword>
<evidence type="ECO:0000259" key="6">
    <source>
        <dbReference type="Pfam" id="PF00849"/>
    </source>
</evidence>
<evidence type="ECO:0000256" key="5">
    <source>
        <dbReference type="ARBA" id="ARBA00033164"/>
    </source>
</evidence>
<evidence type="ECO:0000256" key="1">
    <source>
        <dbReference type="ARBA" id="ARBA00000073"/>
    </source>
</evidence>
<protein>
    <recommendedName>
        <fullName evidence="4">RNA pseudouridylate synthase</fullName>
    </recommendedName>
    <alternativeName>
        <fullName evidence="5">RNA-uridine isomerase</fullName>
    </alternativeName>
</protein>
<evidence type="ECO:0000313" key="7">
    <source>
        <dbReference type="EMBL" id="MFC5986033.1"/>
    </source>
</evidence>
<accession>A0ABW1ILT3</accession>
<dbReference type="InterPro" id="IPR006145">
    <property type="entry name" value="PsdUridine_synth_RsuA/RluA"/>
</dbReference>
<reference evidence="8" key="1">
    <citation type="journal article" date="2019" name="Int. J. Syst. Evol. Microbiol.">
        <title>The Global Catalogue of Microorganisms (GCM) 10K type strain sequencing project: providing services to taxonomists for standard genome sequencing and annotation.</title>
        <authorList>
            <consortium name="The Broad Institute Genomics Platform"/>
            <consortium name="The Broad Institute Genome Sequencing Center for Infectious Disease"/>
            <person name="Wu L."/>
            <person name="Ma J."/>
        </authorList>
    </citation>
    <scope>NUCLEOTIDE SEQUENCE [LARGE SCALE GENOMIC DNA]</scope>
    <source>
        <strain evidence="8">CCM 8749</strain>
    </source>
</reference>
<dbReference type="PANTHER" id="PTHR21600:SF83">
    <property type="entry name" value="PSEUDOURIDYLATE SYNTHASE RPUSD4, MITOCHONDRIAL"/>
    <property type="match status" value="1"/>
</dbReference>